<dbReference type="EMBL" id="BMAT01002302">
    <property type="protein sequence ID" value="GFS04191.1"/>
    <property type="molecule type" value="Genomic_DNA"/>
</dbReference>
<protein>
    <submittedName>
        <fullName evidence="2">Amine oxidase</fullName>
    </submittedName>
</protein>
<reference evidence="2 3" key="1">
    <citation type="journal article" date="2021" name="Elife">
        <title>Chloroplast acquisition without the gene transfer in kleptoplastic sea slugs, Plakobranchus ocellatus.</title>
        <authorList>
            <person name="Maeda T."/>
            <person name="Takahashi S."/>
            <person name="Yoshida T."/>
            <person name="Shimamura S."/>
            <person name="Takaki Y."/>
            <person name="Nagai Y."/>
            <person name="Toyoda A."/>
            <person name="Suzuki Y."/>
            <person name="Arimoto A."/>
            <person name="Ishii H."/>
            <person name="Satoh N."/>
            <person name="Nishiyama T."/>
            <person name="Hasebe M."/>
            <person name="Maruyama T."/>
            <person name="Minagawa J."/>
            <person name="Obokata J."/>
            <person name="Shigenobu S."/>
        </authorList>
    </citation>
    <scope>NUCLEOTIDE SEQUENCE [LARGE SCALE GENOMIC DNA]</scope>
</reference>
<dbReference type="Proteomes" id="UP000762676">
    <property type="component" value="Unassembled WGS sequence"/>
</dbReference>
<proteinExistence type="predicted"/>
<dbReference type="AlphaFoldDB" id="A0AAV4I6A4"/>
<organism evidence="2 3">
    <name type="scientific">Elysia marginata</name>
    <dbReference type="NCBI Taxonomy" id="1093978"/>
    <lineage>
        <taxon>Eukaryota</taxon>
        <taxon>Metazoa</taxon>
        <taxon>Spiralia</taxon>
        <taxon>Lophotrochozoa</taxon>
        <taxon>Mollusca</taxon>
        <taxon>Gastropoda</taxon>
        <taxon>Heterobranchia</taxon>
        <taxon>Euthyneura</taxon>
        <taxon>Panpulmonata</taxon>
        <taxon>Sacoglossa</taxon>
        <taxon>Placobranchoidea</taxon>
        <taxon>Plakobranchidae</taxon>
        <taxon>Elysia</taxon>
    </lineage>
</organism>
<keyword evidence="1" id="KW-1133">Transmembrane helix</keyword>
<keyword evidence="1" id="KW-0472">Membrane</keyword>
<keyword evidence="3" id="KW-1185">Reference proteome</keyword>
<name>A0AAV4I6A4_9GAST</name>
<accession>A0AAV4I6A4</accession>
<evidence type="ECO:0000313" key="3">
    <source>
        <dbReference type="Proteomes" id="UP000762676"/>
    </source>
</evidence>
<comment type="caution">
    <text evidence="2">The sequence shown here is derived from an EMBL/GenBank/DDBJ whole genome shotgun (WGS) entry which is preliminary data.</text>
</comment>
<feature type="transmembrane region" description="Helical" evidence="1">
    <location>
        <begin position="12"/>
        <end position="34"/>
    </location>
</feature>
<sequence>MTSFMQKSGRVWQVTTAILLVVCIGLLIALIVVASEKEDTKIVTLSSDGQAVSACGDSNPNGNTIDLSEPANPGPFHDLTEEEMKKVGFPRSFTFFFKKPPQIAKFKIYGRLFFISENPNNQFHKIRSNFHKESMVSNSDTLPISL</sequence>
<keyword evidence="1" id="KW-0812">Transmembrane</keyword>
<evidence type="ECO:0000313" key="2">
    <source>
        <dbReference type="EMBL" id="GFS04191.1"/>
    </source>
</evidence>
<gene>
    <name evidence="2" type="ORF">ElyMa_001168500</name>
</gene>
<evidence type="ECO:0000256" key="1">
    <source>
        <dbReference type="SAM" id="Phobius"/>
    </source>
</evidence>